<evidence type="ECO:0000256" key="1">
    <source>
        <dbReference type="SAM" id="MobiDB-lite"/>
    </source>
</evidence>
<proteinExistence type="predicted"/>
<gene>
    <name evidence="2" type="ORF">C1SCF055_LOCUS26665</name>
</gene>
<evidence type="ECO:0000313" key="2">
    <source>
        <dbReference type="EMBL" id="CAI4000555.1"/>
    </source>
</evidence>
<reference evidence="3 4" key="2">
    <citation type="submission" date="2024-05" db="EMBL/GenBank/DDBJ databases">
        <authorList>
            <person name="Chen Y."/>
            <person name="Shah S."/>
            <person name="Dougan E. K."/>
            <person name="Thang M."/>
            <person name="Chan C."/>
        </authorList>
    </citation>
    <scope>NUCLEOTIDE SEQUENCE [LARGE SCALE GENOMIC DNA]</scope>
</reference>
<organism evidence="2">
    <name type="scientific">Cladocopium goreaui</name>
    <dbReference type="NCBI Taxonomy" id="2562237"/>
    <lineage>
        <taxon>Eukaryota</taxon>
        <taxon>Sar</taxon>
        <taxon>Alveolata</taxon>
        <taxon>Dinophyceae</taxon>
        <taxon>Suessiales</taxon>
        <taxon>Symbiodiniaceae</taxon>
        <taxon>Cladocopium</taxon>
    </lineage>
</organism>
<dbReference type="SUPFAM" id="SSF56672">
    <property type="entry name" value="DNA/RNA polymerases"/>
    <property type="match status" value="1"/>
</dbReference>
<sequence length="975" mass="108093">MSTPLRELQRVIDSVASGAFLPDQTRSGYFVTAAAEEFDSSSESSGDEEDVEDAKAEEAIDAIAGHWQGTRDISWSKVAAVFFRHSTSRCIHVLQDEAGLSAEVIQLFKDGGIATLGNLAFASSYVPGSSDDSPFTDLVKKVLGREGSLGEMAMIRRLFNESYAATSAEMKTLVEQTDEAPNRKLAAAERAERFSSQQKRLKGINMQGQMEPGDSLVDLAVNIYESDRLRYIPWESCASREHEILTSSKKDNALTFDSNGNLKMSKREHVSPCEVSSELQIKYCLIRRGLALEQGNVIGFELHEQWAEKLMACRLTDPPSGYSRVTFKQLQLADAKLFVVLGERTRMGLKVTQDGRPCDKVFKAVMECPEVQHLLQPMPQASHAPGKTGEKGGAPPVKRTIDKPSPSKGIGKKGKSGETAVSQVDDKRPRKESIFRELGVPSLENETVFIELCAGSGILSSTAERLQKILEWRRMRCELESEEKALHARIPPHLQHLVKDKQPLILGKIANSKAPDYLTELHNITDNEAGDKGWLEGPMSAEQVSGLLGDVWLPVQRFAVRQKNKLRPIDNFAENRVNEAWECPEKIDLHALDQLTCLISIVCKVAAARGVIEIPLKNGERLSGKLHEAWNLESLKCLISTLDLKDAYKQFGIHKDDRFLPRLWLQPKGMLKLLGFGFAENKLEPFATSAEVLGVVVDCGLVSEVKLVYAMKESRRQEALSAIEDILDKGAVTPCVLPSVLGRLQFADGQLAGRTGKLAMADIRSLGLHSKSSVSLDNDARVALQMLKERFMDNRPRTIVLNTEECPLLLYTDGSYEPGVTSEVAMIGGVLLDGTAPARVFGSHVPKDLLARWHNEGKEHLIGQVEMYAVAVARDVWKERLHNRRGIIFIDNWPVLDCYIPGTAKQKTWREILLSIERVDKEFPAQLWASRVPSESNIADPPSRGTLEPIRFLGQLLIDEPKCPMNGHPLETCLG</sequence>
<keyword evidence="4" id="KW-1185">Reference proteome</keyword>
<evidence type="ECO:0000313" key="3">
    <source>
        <dbReference type="EMBL" id="CAL4787867.1"/>
    </source>
</evidence>
<feature type="region of interest" description="Disordered" evidence="1">
    <location>
        <begin position="376"/>
        <end position="432"/>
    </location>
</feature>
<comment type="caution">
    <text evidence="2">The sequence shown here is derived from an EMBL/GenBank/DDBJ whole genome shotgun (WGS) entry which is preliminary data.</text>
</comment>
<dbReference type="EMBL" id="CAMXCT030002802">
    <property type="protein sequence ID" value="CAL4787867.1"/>
    <property type="molecule type" value="Genomic_DNA"/>
</dbReference>
<evidence type="ECO:0000313" key="4">
    <source>
        <dbReference type="Proteomes" id="UP001152797"/>
    </source>
</evidence>
<dbReference type="Proteomes" id="UP001152797">
    <property type="component" value="Unassembled WGS sequence"/>
</dbReference>
<dbReference type="AlphaFoldDB" id="A0A9P1D027"/>
<dbReference type="EMBL" id="CAMXCT010002802">
    <property type="protein sequence ID" value="CAI4000555.1"/>
    <property type="molecule type" value="Genomic_DNA"/>
</dbReference>
<dbReference type="OrthoDB" id="434521at2759"/>
<reference evidence="2" key="1">
    <citation type="submission" date="2022-10" db="EMBL/GenBank/DDBJ databases">
        <authorList>
            <person name="Chen Y."/>
            <person name="Dougan E. K."/>
            <person name="Chan C."/>
            <person name="Rhodes N."/>
            <person name="Thang M."/>
        </authorList>
    </citation>
    <scope>NUCLEOTIDE SEQUENCE</scope>
</reference>
<accession>A0A9P1D027</accession>
<name>A0A9P1D027_9DINO</name>
<protein>
    <submittedName>
        <fullName evidence="2">Uncharacterized protein</fullName>
    </submittedName>
</protein>
<dbReference type="InterPro" id="IPR043502">
    <property type="entry name" value="DNA/RNA_pol_sf"/>
</dbReference>
<dbReference type="EMBL" id="CAMXCT020002802">
    <property type="protein sequence ID" value="CAL1153930.1"/>
    <property type="molecule type" value="Genomic_DNA"/>
</dbReference>